<feature type="region of interest" description="Disordered" evidence="1">
    <location>
        <begin position="161"/>
        <end position="185"/>
    </location>
</feature>
<evidence type="ECO:0000313" key="3">
    <source>
        <dbReference type="Proteomes" id="UP000186817"/>
    </source>
</evidence>
<organism evidence="2 3">
    <name type="scientific">Symbiodinium microadriaticum</name>
    <name type="common">Dinoflagellate</name>
    <name type="synonym">Zooxanthella microadriatica</name>
    <dbReference type="NCBI Taxonomy" id="2951"/>
    <lineage>
        <taxon>Eukaryota</taxon>
        <taxon>Sar</taxon>
        <taxon>Alveolata</taxon>
        <taxon>Dinophyceae</taxon>
        <taxon>Suessiales</taxon>
        <taxon>Symbiodiniaceae</taxon>
        <taxon>Symbiodinium</taxon>
    </lineage>
</organism>
<dbReference type="Proteomes" id="UP000186817">
    <property type="component" value="Unassembled WGS sequence"/>
</dbReference>
<gene>
    <name evidence="2" type="ORF">AK812_SmicGene9962</name>
</gene>
<name>A0A1Q9EGW5_SYMMI</name>
<evidence type="ECO:0000256" key="1">
    <source>
        <dbReference type="SAM" id="MobiDB-lite"/>
    </source>
</evidence>
<sequence length="320" mass="35104">MASSSMSRRCSDLHDSSAVPPLNSTFPVDYEEAFAEATETVQVDEGPADALAEAYGRVFQWESAPPAVLLPETSLLRNQSLDERVLNLVNDVASTMHRVQLLEREVNDHRDFILEVHSSLLDVMDQELVPCAMLQREICLRHNSPLSDPIEECSDQEDREASQNSCPRSHVCPAQSHAGMPPSSASCPSCESQRKLLASLDWRVHRLETFRSLIQDDVNHLRTSLGLLVPFLTGDPQVAAAALESSVPSRLTRLEELVAHLSLQMQTLSTTGQASCNVTQADSQASGAELSTFALRLQRMEDFLSSLAASLAAMPPLDEL</sequence>
<dbReference type="AlphaFoldDB" id="A0A1Q9EGW5"/>
<dbReference type="OrthoDB" id="420215at2759"/>
<accession>A0A1Q9EGW5</accession>
<protein>
    <submittedName>
        <fullName evidence="2">Uncharacterized protein</fullName>
    </submittedName>
</protein>
<keyword evidence="3" id="KW-1185">Reference proteome</keyword>
<reference evidence="2 3" key="1">
    <citation type="submission" date="2016-02" db="EMBL/GenBank/DDBJ databases">
        <title>Genome analysis of coral dinoflagellate symbionts highlights evolutionary adaptations to a symbiotic lifestyle.</title>
        <authorList>
            <person name="Aranda M."/>
            <person name="Li Y."/>
            <person name="Liew Y.J."/>
            <person name="Baumgarten S."/>
            <person name="Simakov O."/>
            <person name="Wilson M."/>
            <person name="Piel J."/>
            <person name="Ashoor H."/>
            <person name="Bougouffa S."/>
            <person name="Bajic V.B."/>
            <person name="Ryu T."/>
            <person name="Ravasi T."/>
            <person name="Bayer T."/>
            <person name="Micklem G."/>
            <person name="Kim H."/>
            <person name="Bhak J."/>
            <person name="Lajeunesse T.C."/>
            <person name="Voolstra C.R."/>
        </authorList>
    </citation>
    <scope>NUCLEOTIDE SEQUENCE [LARGE SCALE GENOMIC DNA]</scope>
    <source>
        <strain evidence="2 3">CCMP2467</strain>
    </source>
</reference>
<proteinExistence type="predicted"/>
<comment type="caution">
    <text evidence="2">The sequence shown here is derived from an EMBL/GenBank/DDBJ whole genome shotgun (WGS) entry which is preliminary data.</text>
</comment>
<evidence type="ECO:0000313" key="2">
    <source>
        <dbReference type="EMBL" id="OLQ06694.1"/>
    </source>
</evidence>
<dbReference type="EMBL" id="LSRX01000154">
    <property type="protein sequence ID" value="OLQ06694.1"/>
    <property type="molecule type" value="Genomic_DNA"/>
</dbReference>